<keyword evidence="1" id="KW-0472">Membrane</keyword>
<dbReference type="PANTHER" id="PTHR23275:SF100">
    <property type="entry name" value="EGF-LIKE DOMAIN-CONTAINING PROTEIN"/>
    <property type="match status" value="1"/>
</dbReference>
<dbReference type="InterPro" id="IPR006212">
    <property type="entry name" value="Furin_repeat"/>
</dbReference>
<dbReference type="Proteomes" id="UP000001548">
    <property type="component" value="Unassembled WGS sequence"/>
</dbReference>
<dbReference type="SMART" id="SM00289">
    <property type="entry name" value="WR1"/>
    <property type="match status" value="21"/>
</dbReference>
<proteinExistence type="predicted"/>
<dbReference type="InterPro" id="IPR052798">
    <property type="entry name" value="Giardia_VSA"/>
</dbReference>
<dbReference type="Gene3D" id="2.10.220.10">
    <property type="entry name" value="Hormone Receptor, Insulin-like Growth Factor Receptor 1, Chain A, domain 2"/>
    <property type="match status" value="1"/>
</dbReference>
<dbReference type="InParanoid" id="A0A644F024"/>
<dbReference type="PANTHER" id="PTHR23275">
    <property type="entry name" value="CABRIOLET.-RELATED"/>
    <property type="match status" value="1"/>
</dbReference>
<dbReference type="InterPro" id="IPR005127">
    <property type="entry name" value="Giardia_VSP"/>
</dbReference>
<protein>
    <submittedName>
        <fullName evidence="2">VSP with INR</fullName>
    </submittedName>
</protein>
<reference evidence="2 3" key="1">
    <citation type="journal article" date="2007" name="Science">
        <title>Genomic minimalism in the early diverging intestinal parasite Giardia lamblia.</title>
        <authorList>
            <person name="Morrison H.G."/>
            <person name="McArthur A.G."/>
            <person name="Gillin F.D."/>
            <person name="Aley S.B."/>
            <person name="Adam R.D."/>
            <person name="Olsen G.J."/>
            <person name="Best A.A."/>
            <person name="Cande W.Z."/>
            <person name="Chen F."/>
            <person name="Cipriano M.J."/>
            <person name="Davids B.J."/>
            <person name="Dawson S.C."/>
            <person name="Elmendorf H.G."/>
            <person name="Hehl A.B."/>
            <person name="Holder M.E."/>
            <person name="Huse S.M."/>
            <person name="Kim U.U."/>
            <person name="Lasek-Nesselquist E."/>
            <person name="Manning G."/>
            <person name="Nigam A."/>
            <person name="Nixon J.E."/>
            <person name="Palm D."/>
            <person name="Passamaneck N.E."/>
            <person name="Prabhu A."/>
            <person name="Reich C.I."/>
            <person name="Reiner D.S."/>
            <person name="Samuelson J."/>
            <person name="Svard S.G."/>
            <person name="Sogin M.L."/>
        </authorList>
    </citation>
    <scope>NUCLEOTIDE SEQUENCE [LARGE SCALE GENOMIC DNA]</scope>
    <source>
        <strain evidence="2 3">WB C6</strain>
    </source>
</reference>
<keyword evidence="1" id="KW-1133">Transmembrane helix</keyword>
<dbReference type="SUPFAM" id="SSF57184">
    <property type="entry name" value="Growth factor receptor domain"/>
    <property type="match status" value="2"/>
</dbReference>
<evidence type="ECO:0000256" key="1">
    <source>
        <dbReference type="SAM" id="Phobius"/>
    </source>
</evidence>
<dbReference type="Pfam" id="PF03302">
    <property type="entry name" value="VSP"/>
    <property type="match status" value="2"/>
</dbReference>
<gene>
    <name evidence="2" type="ORF">GL50803_0038901</name>
</gene>
<name>A0A644F024_GIAIC</name>
<keyword evidence="3" id="KW-1185">Reference proteome</keyword>
<evidence type="ECO:0000313" key="3">
    <source>
        <dbReference type="Proteomes" id="UP000001548"/>
    </source>
</evidence>
<keyword evidence="1" id="KW-0812">Transmembrane</keyword>
<accession>A0A644F024</accession>
<evidence type="ECO:0000313" key="2">
    <source>
        <dbReference type="EMBL" id="KAE8301901.1"/>
    </source>
</evidence>
<sequence>MLVGFLLVCATVLAKDSGKDGCEKASNTDCGEELKRAGCATCTAVGPNGQTCLTCNGGQKVQLNGISCGDSCPSNSAANPDICECNEGFNLNSGKDGCEKASNTDCGEELKRAGCATCTAVGPNGQTCLTCNGGQKVQLNGISCGDSCPSNSAANPDICECNEGFNLNSGKDGCEKASNTDCGEELKRAGCATCTAVGPNGQTCLTCNGGQKVQLNGISCGDSCPSNSAANPDICECNEGFNLNSGKDGCEKASNTDCGEELKRAGCATCTAVGPNGQTCLTCNGGQKVQLNGISCGDSCPSNSAANPDICECNEGFNLNSGKDGCEKASNTDCGEELKRAGCATCTAVGPNGQTCLTCNGGQKVQLNGISCGDSCPSNSAANPDICECNEGFNLNSGKDGCEKASNTDCGEELKRAGCATCTAVGPNGQTCLTCNGGQKVQLNGISCGDSCPSNSAANPDICECNEGFNLNSGKDGCEKASNTDCGEELKRAGCATCTAVGPNGQTCLTCNGGQKVQLNGISCGDSCPSNSAANPDICECNEGFNLNSGKDGCEKASNTDCGEELKRAGCATCTAVGPNGQTCLTCNGGQKVQLNGISCGDSCPSNSAANPDICECNEGFNLNSGKDGCEKASNTDCGEELKRAGCATCTAVGPNGQTCLTCNGGQKVQLNGISCGDSCPSNSAANPDICECNEGFNLNSGKDGCEKASNTDCGEELKRAGCATCTAVGPNGQTCLTCNGGQKVQLNGISCGDSCPSNSAANPDICECNEGFNLNSGKDGCEKASNTDCGEELKRAGCATCTAVGPNGQTCLTCNGGQKVQLNGISCGDSCPSNSAANPDICECNEGFNLNSGKDGCEKASNTDCGEELKRAGCATCTAVGPNGQTCLTCNGGQKVQLNGISCGDSCPSNSAANPDICECNEGFNLNSGKDGCEKASNTDCGEELKRAGCATCTAVGPNGQTCLTCNGGQKVQLNGISCGDSCPSNSAANPDICECNEGFNLNSGKDGCEKASNTDCGEELKRAGCATCTAVGPNGQTCLTCNGGQKVQLNGISCGDSCPSNSAANPDICECNEGFNLNSGKDGCEKASNTDCGEELKRAGCATCTAVGPNGQTCLTCNGGQKVQLNGISCGDSCPSNSAANPDICECNEGFNLNSGKDGCEKASNTDCGEELKRAGCATCTAVGPNGQTCLTCNGGQKVQLNGISCGDSCPSNSAANPDICECNEGFNLNSGKDGCEKASNTDCGEELKRAGCATCTAVGPNGQTCLTCNGGQKVQLNGISCGDSCPSNSAANPDICECNEGFNLNSGKDGCEKASNTDCGEELKRAGCATCTAVGPNGQTCLTCNGGQKVQLNGISCGDSCPSNSAANPDICECNEGFNLNSGKDGCEKASNTDCGEELKRAGCATCTAVGPNGQTCLTCNGGQKVQLNGISCGDSCPSNSAANPDICECNEGFNLNSGKDGCEKASNTDCGEELKRAGCATCTAVGPNGQTCLTCNGGQKVQLNGISCGDSCPSNSAANPDICECNEGFNLNSGKDGCEKASNTDCGEELKRAGCATCTAVGPNGQTCLTCNGGQKVQLNGISCGDSCPSNSAANPDICECNEGFNLNSGKDGCEKASNTQCNTPNCKICDNPKTDNEVCTECNDGDYLTPTNQCVPDCTTISGYYGDNDKKCKACSPECAECVGPANNQCSSCPAGKKLTYTDDSNPNNGGTCGDACKVSADGTGCETCGAQIGGTAYCSKCKTSTQAPLNGDCAASSRATFCTKMGNGVCTQCEDNYFLKDGGCYQTDRQPGKQVCSNAQGGNGKCQTCANGLAATDGNCAECHPTCATCSAPSTASSCKTCATGYYKENGDDTTDGPCMKCSEKISGCKQCVSSSGSSVICLESEVGTGGSTNKSGLSTGAIAGISVAVIVVVGGLVGFLCWWFLCRGKA</sequence>
<comment type="caution">
    <text evidence="2">The sequence shown here is derived from an EMBL/GenBank/DDBJ whole genome shotgun (WGS) entry which is preliminary data.</text>
</comment>
<dbReference type="SMART" id="SM00261">
    <property type="entry name" value="FU"/>
    <property type="match status" value="3"/>
</dbReference>
<dbReference type="InterPro" id="IPR006150">
    <property type="entry name" value="Cys_repeat_1"/>
</dbReference>
<dbReference type="InterPro" id="IPR009030">
    <property type="entry name" value="Growth_fac_rcpt_cys_sf"/>
</dbReference>
<dbReference type="EMBL" id="AACB03000005">
    <property type="protein sequence ID" value="KAE8301901.1"/>
    <property type="molecule type" value="Genomic_DNA"/>
</dbReference>
<organism evidence="2 3">
    <name type="scientific">Giardia intestinalis (strain ATCC 50803 / WB clone C6)</name>
    <name type="common">Giardia lamblia</name>
    <dbReference type="NCBI Taxonomy" id="184922"/>
    <lineage>
        <taxon>Eukaryota</taxon>
        <taxon>Metamonada</taxon>
        <taxon>Diplomonadida</taxon>
        <taxon>Hexamitidae</taxon>
        <taxon>Giardiinae</taxon>
        <taxon>Giardia</taxon>
    </lineage>
</organism>
<feature type="transmembrane region" description="Helical" evidence="1">
    <location>
        <begin position="1908"/>
        <end position="1932"/>
    </location>
</feature>